<keyword evidence="2" id="KW-1185">Reference proteome</keyword>
<feature type="compositionally biased region" description="Low complexity" evidence="1">
    <location>
        <begin position="1"/>
        <end position="18"/>
    </location>
</feature>
<sequence>MKVVTRLAAGPSSGSSGLLGRGEDFSACSKTSEEAAGAGRRAGGRRLAAGRGVPALEALPRLLKSAAAWDLGALPAGSVGDDRSRPGTPPAPTPGTRRGAFFPVPGQRPRGWASRRALRAFCLLSSSAPGPPGLRARRGGARGPGRVAMAVEPGRGLREARPGPRGRRTGPPAERAPSPSRAPRTPHPRRDPGAGSAPAPKPAPAGAAPSAAPWATWPFPSQVPETPAPHPSGASRLRGSRAGAPCPPPRGRVVRAGGGPRSGLCLGLPGLVQSRAASLRDRADPRGFRDFAGAAAEPREEGAGSPRGLSPRPRVSAVQARLAPDIQEKQGCSLPLWESWFPSTWTDDHF</sequence>
<dbReference type="RefSeq" id="XP_044920865.1">
    <property type="nucleotide sequence ID" value="XM_045064930.1"/>
</dbReference>
<feature type="region of interest" description="Disordered" evidence="1">
    <location>
        <begin position="277"/>
        <end position="317"/>
    </location>
</feature>
<feature type="compositionally biased region" description="Low complexity" evidence="1">
    <location>
        <begin position="144"/>
        <end position="154"/>
    </location>
</feature>
<organism evidence="2 3">
    <name type="scientific">Mustela putorius furo</name>
    <name type="common">European domestic ferret</name>
    <name type="synonym">Mustela furo</name>
    <dbReference type="NCBI Taxonomy" id="9669"/>
    <lineage>
        <taxon>Eukaryota</taxon>
        <taxon>Metazoa</taxon>
        <taxon>Chordata</taxon>
        <taxon>Craniata</taxon>
        <taxon>Vertebrata</taxon>
        <taxon>Euteleostomi</taxon>
        <taxon>Mammalia</taxon>
        <taxon>Eutheria</taxon>
        <taxon>Laurasiatheria</taxon>
        <taxon>Carnivora</taxon>
        <taxon>Caniformia</taxon>
        <taxon>Musteloidea</taxon>
        <taxon>Mustelidae</taxon>
        <taxon>Mustelinae</taxon>
        <taxon>Mustela</taxon>
    </lineage>
</organism>
<reference evidence="3" key="1">
    <citation type="submission" date="2025-08" db="UniProtKB">
        <authorList>
            <consortium name="RefSeq"/>
        </authorList>
    </citation>
    <scope>IDENTIFICATION</scope>
    <source>
        <tissue evidence="3">Brain</tissue>
    </source>
</reference>
<dbReference type="KEGG" id="mpuf:106007410"/>
<feature type="compositionally biased region" description="Low complexity" evidence="1">
    <location>
        <begin position="35"/>
        <end position="47"/>
    </location>
</feature>
<evidence type="ECO:0000313" key="2">
    <source>
        <dbReference type="Proteomes" id="UP000000715"/>
    </source>
</evidence>
<proteinExistence type="predicted"/>
<name>A0A8U0UMB2_MUSPF</name>
<feature type="region of interest" description="Disordered" evidence="1">
    <location>
        <begin position="125"/>
        <end position="260"/>
    </location>
</feature>
<protein>
    <submittedName>
        <fullName evidence="3">Translation initiation factor IF-2-like</fullName>
    </submittedName>
</protein>
<dbReference type="GeneID" id="106007410"/>
<feature type="compositionally biased region" description="Low complexity" evidence="1">
    <location>
        <begin position="193"/>
        <end position="220"/>
    </location>
</feature>
<feature type="region of interest" description="Disordered" evidence="1">
    <location>
        <begin position="1"/>
        <end position="47"/>
    </location>
</feature>
<accession>A0A8U0UMB2</accession>
<evidence type="ECO:0000256" key="1">
    <source>
        <dbReference type="SAM" id="MobiDB-lite"/>
    </source>
</evidence>
<feature type="compositionally biased region" description="Low complexity" evidence="1">
    <location>
        <begin position="169"/>
        <end position="183"/>
    </location>
</feature>
<dbReference type="AlphaFoldDB" id="A0A8U0UMB2"/>
<evidence type="ECO:0000313" key="3">
    <source>
        <dbReference type="RefSeq" id="XP_044920865.1"/>
    </source>
</evidence>
<feature type="region of interest" description="Disordered" evidence="1">
    <location>
        <begin position="75"/>
        <end position="109"/>
    </location>
</feature>
<gene>
    <name evidence="3" type="primary">LOC106007410</name>
</gene>
<dbReference type="Proteomes" id="UP000000715">
    <property type="component" value="Unplaced"/>
</dbReference>
<feature type="compositionally biased region" description="Basic and acidic residues" evidence="1">
    <location>
        <begin position="278"/>
        <end position="289"/>
    </location>
</feature>